<dbReference type="Proteomes" id="UP001233999">
    <property type="component" value="Unassembled WGS sequence"/>
</dbReference>
<feature type="domain" description="Lipocalin/cytosolic fatty-acid binding" evidence="2">
    <location>
        <begin position="40"/>
        <end position="174"/>
    </location>
</feature>
<accession>A0AAD8E9B9</accession>
<evidence type="ECO:0000259" key="2">
    <source>
        <dbReference type="Pfam" id="PF00061"/>
    </source>
</evidence>
<feature type="signal peptide" evidence="1">
    <location>
        <begin position="1"/>
        <end position="16"/>
    </location>
</feature>
<evidence type="ECO:0000313" key="3">
    <source>
        <dbReference type="EMBL" id="KAJ9581457.1"/>
    </source>
</evidence>
<dbReference type="EMBL" id="JASPKZ010007920">
    <property type="protein sequence ID" value="KAJ9581457.1"/>
    <property type="molecule type" value="Genomic_DNA"/>
</dbReference>
<dbReference type="Pfam" id="PF00061">
    <property type="entry name" value="Lipocalin"/>
    <property type="match status" value="1"/>
</dbReference>
<dbReference type="SUPFAM" id="SSF50814">
    <property type="entry name" value="Lipocalins"/>
    <property type="match status" value="1"/>
</dbReference>
<organism evidence="3 4">
    <name type="scientific">Diploptera punctata</name>
    <name type="common">Pacific beetle cockroach</name>
    <dbReference type="NCBI Taxonomy" id="6984"/>
    <lineage>
        <taxon>Eukaryota</taxon>
        <taxon>Metazoa</taxon>
        <taxon>Ecdysozoa</taxon>
        <taxon>Arthropoda</taxon>
        <taxon>Hexapoda</taxon>
        <taxon>Insecta</taxon>
        <taxon>Pterygota</taxon>
        <taxon>Neoptera</taxon>
        <taxon>Polyneoptera</taxon>
        <taxon>Dictyoptera</taxon>
        <taxon>Blattodea</taxon>
        <taxon>Blaberoidea</taxon>
        <taxon>Blaberidae</taxon>
        <taxon>Diplopterinae</taxon>
        <taxon>Diploptera</taxon>
    </lineage>
</organism>
<keyword evidence="4" id="KW-1185">Reference proteome</keyword>
<dbReference type="Gene3D" id="2.40.128.20">
    <property type="match status" value="1"/>
</dbReference>
<name>A0AAD8E9B9_DIPPU</name>
<reference evidence="3" key="2">
    <citation type="submission" date="2023-05" db="EMBL/GenBank/DDBJ databases">
        <authorList>
            <person name="Fouks B."/>
        </authorList>
    </citation>
    <scope>NUCLEOTIDE SEQUENCE</scope>
    <source>
        <strain evidence="3">Stay&amp;Tobe</strain>
        <tissue evidence="3">Testes</tissue>
    </source>
</reference>
<dbReference type="InterPro" id="IPR000566">
    <property type="entry name" value="Lipocln_cytosolic_FA-bd_dom"/>
</dbReference>
<gene>
    <name evidence="3" type="ORF">L9F63_023389</name>
</gene>
<dbReference type="InterPro" id="IPR012674">
    <property type="entry name" value="Calycin"/>
</dbReference>
<feature type="chain" id="PRO_5041940938" description="Lipocalin/cytosolic fatty-acid binding domain-containing protein" evidence="1">
    <location>
        <begin position="17"/>
        <end position="182"/>
    </location>
</feature>
<sequence>MFVLLVCTVALTTVAAQDDCVIGNGKYLQDKKEVNVSRLSGEWFTVYANPKNVTEFLTCWTSDVSMNANGTFNLYYSYYNETTNRRQVTSAIMEHQMNAFHHYHPNDPQFNAEYYILGTDYDQFVIYGGCPPDWPALRKVTWVEFRTKEPSPSAKEAAENALQEQGLDLSEYTDFCPDKSKY</sequence>
<keyword evidence="1" id="KW-0732">Signal</keyword>
<reference evidence="3" key="1">
    <citation type="journal article" date="2023" name="IScience">
        <title>Live-bearing cockroach genome reveals convergent evolutionary mechanisms linked to viviparity in insects and beyond.</title>
        <authorList>
            <person name="Fouks B."/>
            <person name="Harrison M.C."/>
            <person name="Mikhailova A.A."/>
            <person name="Marchal E."/>
            <person name="English S."/>
            <person name="Carruthers M."/>
            <person name="Jennings E.C."/>
            <person name="Chiamaka E.L."/>
            <person name="Frigard R.A."/>
            <person name="Pippel M."/>
            <person name="Attardo G.M."/>
            <person name="Benoit J.B."/>
            <person name="Bornberg-Bauer E."/>
            <person name="Tobe S.S."/>
        </authorList>
    </citation>
    <scope>NUCLEOTIDE SEQUENCE</scope>
    <source>
        <strain evidence="3">Stay&amp;Tobe</strain>
    </source>
</reference>
<comment type="caution">
    <text evidence="3">The sequence shown here is derived from an EMBL/GenBank/DDBJ whole genome shotgun (WGS) entry which is preliminary data.</text>
</comment>
<evidence type="ECO:0000256" key="1">
    <source>
        <dbReference type="SAM" id="SignalP"/>
    </source>
</evidence>
<dbReference type="AlphaFoldDB" id="A0AAD8E9B9"/>
<protein>
    <recommendedName>
        <fullName evidence="2">Lipocalin/cytosolic fatty-acid binding domain-containing protein</fullName>
    </recommendedName>
</protein>
<evidence type="ECO:0000313" key="4">
    <source>
        <dbReference type="Proteomes" id="UP001233999"/>
    </source>
</evidence>
<proteinExistence type="predicted"/>